<feature type="transmembrane region" description="Helical" evidence="2">
    <location>
        <begin position="90"/>
        <end position="120"/>
    </location>
</feature>
<dbReference type="Proteomes" id="UP000633205">
    <property type="component" value="Unassembled WGS sequence"/>
</dbReference>
<gene>
    <name evidence="4" type="ORF">GCM10010915_22400</name>
</gene>
<evidence type="ECO:0000256" key="1">
    <source>
        <dbReference type="SAM" id="MobiDB-lite"/>
    </source>
</evidence>
<reference evidence="4" key="2">
    <citation type="submission" date="2020-09" db="EMBL/GenBank/DDBJ databases">
        <authorList>
            <person name="Sun Q."/>
            <person name="Zhou Y."/>
        </authorList>
    </citation>
    <scope>NUCLEOTIDE SEQUENCE</scope>
    <source>
        <strain evidence="4">CGMCC 1.15152</strain>
    </source>
</reference>
<feature type="region of interest" description="Disordered" evidence="1">
    <location>
        <begin position="1"/>
        <end position="27"/>
    </location>
</feature>
<dbReference type="EMBL" id="BMHO01000001">
    <property type="protein sequence ID" value="GGD41038.1"/>
    <property type="molecule type" value="Genomic_DNA"/>
</dbReference>
<dbReference type="RefSeq" id="WP_188712303.1">
    <property type="nucleotide sequence ID" value="NZ_BMHO01000001.1"/>
</dbReference>
<evidence type="ECO:0000313" key="4">
    <source>
        <dbReference type="EMBL" id="GGD41038.1"/>
    </source>
</evidence>
<dbReference type="AlphaFoldDB" id="A0A917DHK0"/>
<dbReference type="InterPro" id="IPR025241">
    <property type="entry name" value="DUF4190"/>
</dbReference>
<keyword evidence="2" id="KW-0472">Membrane</keyword>
<feature type="domain" description="DUF4190" evidence="3">
    <location>
        <begin position="48"/>
        <end position="108"/>
    </location>
</feature>
<dbReference type="Pfam" id="PF13828">
    <property type="entry name" value="DUF4190"/>
    <property type="match status" value="1"/>
</dbReference>
<proteinExistence type="predicted"/>
<feature type="transmembrane region" description="Helical" evidence="2">
    <location>
        <begin position="32"/>
        <end position="52"/>
    </location>
</feature>
<protein>
    <recommendedName>
        <fullName evidence="3">DUF4190 domain-containing protein</fullName>
    </recommendedName>
</protein>
<evidence type="ECO:0000256" key="2">
    <source>
        <dbReference type="SAM" id="Phobius"/>
    </source>
</evidence>
<accession>A0A917DHK0</accession>
<keyword evidence="5" id="KW-1185">Reference proteome</keyword>
<reference evidence="4" key="1">
    <citation type="journal article" date="2014" name="Int. J. Syst. Evol. Microbiol.">
        <title>Complete genome sequence of Corynebacterium casei LMG S-19264T (=DSM 44701T), isolated from a smear-ripened cheese.</title>
        <authorList>
            <consortium name="US DOE Joint Genome Institute (JGI-PGF)"/>
            <person name="Walter F."/>
            <person name="Albersmeier A."/>
            <person name="Kalinowski J."/>
            <person name="Ruckert C."/>
        </authorList>
    </citation>
    <scope>NUCLEOTIDE SEQUENCE</scope>
    <source>
        <strain evidence="4">CGMCC 1.15152</strain>
    </source>
</reference>
<sequence>MSQFDQPQQPAYQPPQAPPSYGAAPQQQTNPLALTALIASLVSPAAWILSLVPVIGSILSILAPISAILAVVFGHIALSQIKKRGGGGRGMALTGLIIGYILIGVSIIIGILVVAVFGAIATGFGVLGAY</sequence>
<keyword evidence="2" id="KW-0812">Transmembrane</keyword>
<name>A0A917DHK0_9MICO</name>
<evidence type="ECO:0000259" key="3">
    <source>
        <dbReference type="Pfam" id="PF13828"/>
    </source>
</evidence>
<organism evidence="4 5">
    <name type="scientific">Microbacterium faecale</name>
    <dbReference type="NCBI Taxonomy" id="1804630"/>
    <lineage>
        <taxon>Bacteria</taxon>
        <taxon>Bacillati</taxon>
        <taxon>Actinomycetota</taxon>
        <taxon>Actinomycetes</taxon>
        <taxon>Micrococcales</taxon>
        <taxon>Microbacteriaceae</taxon>
        <taxon>Microbacterium</taxon>
    </lineage>
</organism>
<feature type="compositionally biased region" description="Low complexity" evidence="1">
    <location>
        <begin position="1"/>
        <end position="11"/>
    </location>
</feature>
<feature type="transmembrane region" description="Helical" evidence="2">
    <location>
        <begin position="58"/>
        <end position="78"/>
    </location>
</feature>
<comment type="caution">
    <text evidence="4">The sequence shown here is derived from an EMBL/GenBank/DDBJ whole genome shotgun (WGS) entry which is preliminary data.</text>
</comment>
<keyword evidence="2" id="KW-1133">Transmembrane helix</keyword>
<evidence type="ECO:0000313" key="5">
    <source>
        <dbReference type="Proteomes" id="UP000633205"/>
    </source>
</evidence>